<evidence type="ECO:0000313" key="7">
    <source>
        <dbReference type="EMBL" id="MBU9728648.1"/>
    </source>
</evidence>
<evidence type="ECO:0000256" key="2">
    <source>
        <dbReference type="ARBA" id="ARBA00007639"/>
    </source>
</evidence>
<comment type="caution">
    <text evidence="7">The sequence shown here is derived from an EMBL/GenBank/DDBJ whole genome shotgun (WGS) entry which is preliminary data.</text>
</comment>
<feature type="signal peptide" evidence="5">
    <location>
        <begin position="1"/>
        <end position="21"/>
    </location>
</feature>
<feature type="chain" id="PRO_5046465255" evidence="5">
    <location>
        <begin position="22"/>
        <end position="359"/>
    </location>
</feature>
<evidence type="ECO:0000259" key="6">
    <source>
        <dbReference type="Pfam" id="PF13407"/>
    </source>
</evidence>
<dbReference type="Proteomes" id="UP001314681">
    <property type="component" value="Unassembled WGS sequence"/>
</dbReference>
<protein>
    <submittedName>
        <fullName evidence="7">Sugar ABC transporter substrate-binding protein</fullName>
    </submittedName>
</protein>
<dbReference type="InterPro" id="IPR025997">
    <property type="entry name" value="SBP_2_dom"/>
</dbReference>
<evidence type="ECO:0000256" key="5">
    <source>
        <dbReference type="SAM" id="SignalP"/>
    </source>
</evidence>
<keyword evidence="3 5" id="KW-0732">Signal</keyword>
<sequence>MKKAIAMLLSAVMIFSLTACGAKQTEDEPAKGVGQTQTDVNAETSEKTQTDTTVKNEDSDPIKVGLCNINEKGAFGKLVKYGFEQACNERGWELVYADNNSNGQQAITNADTMVLQEVDFVVDLNVDSSVGDMVKGIFDEAGIPVLAVDIALGDAPFFGIDSEQLGYFNGETAAKYIQENYEGSVDYVVLMTQIASGDEVQKRVRSSIDALDENGIKYGEVVEIESENDAAISQQRFTDFLTAHPDAESVIVFTINENSAQGVYAGAVTAGREWDVRIFSANCGVQFVEPMYESAGKQSWVCTISNFTELYGEQCCELIEQYFETGTIPESTCCKFEAITWDNISEFYPEGNCPWDNFE</sequence>
<proteinExistence type="inferred from homology"/>
<name>A0ABS6KDT2_9FIRM</name>
<dbReference type="SUPFAM" id="SSF53822">
    <property type="entry name" value="Periplasmic binding protein-like I"/>
    <property type="match status" value="1"/>
</dbReference>
<reference evidence="7 8" key="1">
    <citation type="submission" date="2021-06" db="EMBL/GenBank/DDBJ databases">
        <title>Description of novel taxa of the family Lachnospiraceae.</title>
        <authorList>
            <person name="Chaplin A.V."/>
            <person name="Sokolova S.R."/>
            <person name="Pikina A.P."/>
            <person name="Korzhanova M."/>
            <person name="Belova V."/>
            <person name="Korostin D."/>
            <person name="Efimov B.A."/>
        </authorList>
    </citation>
    <scope>NUCLEOTIDE SEQUENCE [LARGE SCALE GENOMIC DNA]</scope>
    <source>
        <strain evidence="7 8">ASD4241</strain>
    </source>
</reference>
<dbReference type="PROSITE" id="PS51257">
    <property type="entry name" value="PROKAR_LIPOPROTEIN"/>
    <property type="match status" value="1"/>
</dbReference>
<evidence type="ECO:0000256" key="1">
    <source>
        <dbReference type="ARBA" id="ARBA00004196"/>
    </source>
</evidence>
<organism evidence="7 8">
    <name type="scientific">Diplocloster modestus</name>
    <dbReference type="NCBI Taxonomy" id="2850322"/>
    <lineage>
        <taxon>Bacteria</taxon>
        <taxon>Bacillati</taxon>
        <taxon>Bacillota</taxon>
        <taxon>Clostridia</taxon>
        <taxon>Lachnospirales</taxon>
        <taxon>Lachnospiraceae</taxon>
        <taxon>Diplocloster</taxon>
    </lineage>
</organism>
<comment type="subcellular location">
    <subcellularLocation>
        <location evidence="1">Cell envelope</location>
    </subcellularLocation>
</comment>
<dbReference type="EMBL" id="JAHQCX010000022">
    <property type="protein sequence ID" value="MBU9728648.1"/>
    <property type="molecule type" value="Genomic_DNA"/>
</dbReference>
<feature type="compositionally biased region" description="Polar residues" evidence="4">
    <location>
        <begin position="34"/>
        <end position="43"/>
    </location>
</feature>
<feature type="region of interest" description="Disordered" evidence="4">
    <location>
        <begin position="26"/>
        <end position="57"/>
    </location>
</feature>
<dbReference type="Gene3D" id="3.40.50.2300">
    <property type="match status" value="2"/>
</dbReference>
<dbReference type="InterPro" id="IPR028082">
    <property type="entry name" value="Peripla_BP_I"/>
</dbReference>
<keyword evidence="8" id="KW-1185">Reference proteome</keyword>
<dbReference type="RefSeq" id="WP_158352016.1">
    <property type="nucleotide sequence ID" value="NZ_JAHQCX010000022.1"/>
</dbReference>
<dbReference type="CDD" id="cd01536">
    <property type="entry name" value="PBP1_ABC_sugar_binding-like"/>
    <property type="match status" value="1"/>
</dbReference>
<dbReference type="PANTHER" id="PTHR46847">
    <property type="entry name" value="D-ALLOSE-BINDING PERIPLASMIC PROTEIN-RELATED"/>
    <property type="match status" value="1"/>
</dbReference>
<evidence type="ECO:0000256" key="3">
    <source>
        <dbReference type="ARBA" id="ARBA00022729"/>
    </source>
</evidence>
<comment type="similarity">
    <text evidence="2">Belongs to the bacterial solute-binding protein 2 family.</text>
</comment>
<accession>A0ABS6KDT2</accession>
<evidence type="ECO:0000313" key="8">
    <source>
        <dbReference type="Proteomes" id="UP001314681"/>
    </source>
</evidence>
<evidence type="ECO:0000256" key="4">
    <source>
        <dbReference type="SAM" id="MobiDB-lite"/>
    </source>
</evidence>
<gene>
    <name evidence="7" type="ORF">KTH90_21900</name>
</gene>
<dbReference type="Pfam" id="PF13407">
    <property type="entry name" value="Peripla_BP_4"/>
    <property type="match status" value="1"/>
</dbReference>
<feature type="domain" description="Periplasmic binding protein" evidence="6">
    <location>
        <begin position="65"/>
        <end position="322"/>
    </location>
</feature>
<feature type="compositionally biased region" description="Basic and acidic residues" evidence="4">
    <location>
        <begin position="44"/>
        <end position="57"/>
    </location>
</feature>
<dbReference type="PANTHER" id="PTHR46847:SF1">
    <property type="entry name" value="D-ALLOSE-BINDING PERIPLASMIC PROTEIN-RELATED"/>
    <property type="match status" value="1"/>
</dbReference>